<evidence type="ECO:0000259" key="9">
    <source>
        <dbReference type="PROSITE" id="PS51297"/>
    </source>
</evidence>
<evidence type="ECO:0000313" key="10">
    <source>
        <dbReference type="EMBL" id="CAF2036746.1"/>
    </source>
</evidence>
<evidence type="ECO:0000313" key="12">
    <source>
        <dbReference type="Proteomes" id="UP000028999"/>
    </source>
</evidence>
<evidence type="ECO:0000256" key="3">
    <source>
        <dbReference type="ARBA" id="ARBA00023125"/>
    </source>
</evidence>
<keyword evidence="2" id="KW-0805">Transcription regulation</keyword>
<dbReference type="CDD" id="cd00265">
    <property type="entry name" value="MADS_MEF2_like"/>
    <property type="match status" value="1"/>
</dbReference>
<dbReference type="PRINTS" id="PR00404">
    <property type="entry name" value="MADSDOMAIN"/>
</dbReference>
<gene>
    <name evidence="11" type="primary">BnaA09g05410D</name>
    <name evidence="10" type="ORF">DARMORV10_A09P07040.1</name>
    <name evidence="11" type="ORF">GSBRNA2T00094727001</name>
</gene>
<dbReference type="InterPro" id="IPR036879">
    <property type="entry name" value="TF_MADSbox_sf"/>
</dbReference>
<dbReference type="InterPro" id="IPR050142">
    <property type="entry name" value="MADS-box/MEF2_TF"/>
</dbReference>
<dbReference type="Pfam" id="PF00319">
    <property type="entry name" value="SRF-TF"/>
    <property type="match status" value="1"/>
</dbReference>
<reference evidence="11 12" key="1">
    <citation type="journal article" date="2014" name="Science">
        <title>Plant genetics. Early allopolyploid evolution in the post-Neolithic Brassica napus oilseed genome.</title>
        <authorList>
            <person name="Chalhoub B."/>
            <person name="Denoeud F."/>
            <person name="Liu S."/>
            <person name="Parkin I.A."/>
            <person name="Tang H."/>
            <person name="Wang X."/>
            <person name="Chiquet J."/>
            <person name="Belcram H."/>
            <person name="Tong C."/>
            <person name="Samans B."/>
            <person name="Correa M."/>
            <person name="Da Silva C."/>
            <person name="Just J."/>
            <person name="Falentin C."/>
            <person name="Koh C.S."/>
            <person name="Le Clainche I."/>
            <person name="Bernard M."/>
            <person name="Bento P."/>
            <person name="Noel B."/>
            <person name="Labadie K."/>
            <person name="Alberti A."/>
            <person name="Charles M."/>
            <person name="Arnaud D."/>
            <person name="Guo H."/>
            <person name="Daviaud C."/>
            <person name="Alamery S."/>
            <person name="Jabbari K."/>
            <person name="Zhao M."/>
            <person name="Edger P.P."/>
            <person name="Chelaifa H."/>
            <person name="Tack D."/>
            <person name="Lassalle G."/>
            <person name="Mestiri I."/>
            <person name="Schnel N."/>
            <person name="Le Paslier M.C."/>
            <person name="Fan G."/>
            <person name="Renault V."/>
            <person name="Bayer P.E."/>
            <person name="Golicz A.A."/>
            <person name="Manoli S."/>
            <person name="Lee T.H."/>
            <person name="Thi V.H."/>
            <person name="Chalabi S."/>
            <person name="Hu Q."/>
            <person name="Fan C."/>
            <person name="Tollenaere R."/>
            <person name="Lu Y."/>
            <person name="Battail C."/>
            <person name="Shen J."/>
            <person name="Sidebottom C.H."/>
            <person name="Wang X."/>
            <person name="Canaguier A."/>
            <person name="Chauveau A."/>
            <person name="Berard A."/>
            <person name="Deniot G."/>
            <person name="Guan M."/>
            <person name="Liu Z."/>
            <person name="Sun F."/>
            <person name="Lim Y.P."/>
            <person name="Lyons E."/>
            <person name="Town C.D."/>
            <person name="Bancroft I."/>
            <person name="Wang X."/>
            <person name="Meng J."/>
            <person name="Ma J."/>
            <person name="Pires J.C."/>
            <person name="King G.J."/>
            <person name="Brunel D."/>
            <person name="Delourme R."/>
            <person name="Renard M."/>
            <person name="Aury J.M."/>
            <person name="Adams K.L."/>
            <person name="Batley J."/>
            <person name="Snowdon R.J."/>
            <person name="Tost J."/>
            <person name="Edwards D."/>
            <person name="Zhou Y."/>
            <person name="Hua W."/>
            <person name="Sharpe A.G."/>
            <person name="Paterson A.H."/>
            <person name="Guan C."/>
            <person name="Wincker P."/>
        </authorList>
    </citation>
    <scope>NUCLEOTIDE SEQUENCE [LARGE SCALE GENOMIC DNA]</scope>
    <source>
        <strain evidence="12">cv. Darmor-bzh</strain>
    </source>
</reference>
<evidence type="ECO:0000256" key="4">
    <source>
        <dbReference type="ARBA" id="ARBA00023163"/>
    </source>
</evidence>
<dbReference type="OMA" id="HPREEFI"/>
<sequence>MNSLQGYYGLKPTNRRASKESRSLVDAVISGFNQSSKPSKEVRCDKPMRDANNLKLDFSLRENRNSSSRRKRKEMGRGKIEIKKIENKTSRQVTFSKRRNGLIKKTRELSVLCDAHIGLIVFSTTGKLTQYCSEHSNMPQLIDRYLTKEGLQLPDLNDDRDDLRHEIEILRRETCKLELRLRPYHGHDLASIPPHELEGLEQQLEHSVRKVRERKKELLQQQLGNLSRKKRMLEDDNNNMYRWLHDEHRTGVEFQQAGIETKPMEYQQFLEQVQYYNDHHQQQSSVLQLPTLPSEIDLSYHLQLAQPNLQNDPTTKVD</sequence>
<evidence type="ECO:0000256" key="5">
    <source>
        <dbReference type="ARBA" id="ARBA00023242"/>
    </source>
</evidence>
<evidence type="ECO:0000259" key="8">
    <source>
        <dbReference type="PROSITE" id="PS50066"/>
    </source>
</evidence>
<feature type="region of interest" description="Disordered" evidence="7">
    <location>
        <begin position="1"/>
        <end position="21"/>
    </location>
</feature>
<dbReference type="InterPro" id="IPR002100">
    <property type="entry name" value="TF_MADSbox"/>
</dbReference>
<keyword evidence="3" id="KW-0238">DNA-binding</keyword>
<keyword evidence="5" id="KW-0539">Nucleus</keyword>
<feature type="coiled-coil region" evidence="6">
    <location>
        <begin position="197"/>
        <end position="236"/>
    </location>
</feature>
<dbReference type="SMR" id="A0A078FV43"/>
<dbReference type="PROSITE" id="PS00350">
    <property type="entry name" value="MADS_BOX_1"/>
    <property type="match status" value="1"/>
</dbReference>
<dbReference type="AlphaFoldDB" id="A0A078FV43"/>
<dbReference type="GO" id="GO:0006357">
    <property type="term" value="P:regulation of transcription by RNA polymerase II"/>
    <property type="evidence" value="ECO:0000318"/>
    <property type="project" value="GO_Central"/>
</dbReference>
<keyword evidence="12" id="KW-1185">Reference proteome</keyword>
<dbReference type="STRING" id="3708.A0A078FV43"/>
<dbReference type="InterPro" id="IPR002487">
    <property type="entry name" value="TF_Kbox"/>
</dbReference>
<dbReference type="Gene3D" id="3.40.1810.10">
    <property type="entry name" value="Transcription factor, MADS-box"/>
    <property type="match status" value="1"/>
</dbReference>
<dbReference type="Proteomes" id="UP000028999">
    <property type="component" value="Unassembled WGS sequence"/>
</dbReference>
<dbReference type="InterPro" id="IPR033896">
    <property type="entry name" value="MEF2-like_N"/>
</dbReference>
<keyword evidence="4" id="KW-0804">Transcription</keyword>
<name>A0A078FV43_BRANA</name>
<keyword evidence="6" id="KW-0175">Coiled coil</keyword>
<feature type="domain" description="K-box" evidence="9">
    <location>
        <begin position="160"/>
        <end position="250"/>
    </location>
</feature>
<evidence type="ECO:0000256" key="7">
    <source>
        <dbReference type="SAM" id="MobiDB-lite"/>
    </source>
</evidence>
<dbReference type="Proteomes" id="UP001295469">
    <property type="component" value="Chromosome A09"/>
</dbReference>
<dbReference type="GO" id="GO:0000981">
    <property type="term" value="F:DNA-binding transcription factor activity, RNA polymerase II-specific"/>
    <property type="evidence" value="ECO:0000318"/>
    <property type="project" value="GO_Central"/>
</dbReference>
<dbReference type="GO" id="GO:0005634">
    <property type="term" value="C:nucleus"/>
    <property type="evidence" value="ECO:0007669"/>
    <property type="project" value="UniProtKB-SubCell"/>
</dbReference>
<evidence type="ECO:0000313" key="11">
    <source>
        <dbReference type="EMBL" id="CDY16841.1"/>
    </source>
</evidence>
<dbReference type="GO" id="GO:0045944">
    <property type="term" value="P:positive regulation of transcription by RNA polymerase II"/>
    <property type="evidence" value="ECO:0007669"/>
    <property type="project" value="InterPro"/>
</dbReference>
<accession>A0A078FV43</accession>
<dbReference type="EMBL" id="LK032067">
    <property type="protein sequence ID" value="CDY16841.1"/>
    <property type="molecule type" value="Genomic_DNA"/>
</dbReference>
<dbReference type="PROSITE" id="PS50066">
    <property type="entry name" value="MADS_BOX_2"/>
    <property type="match status" value="1"/>
</dbReference>
<evidence type="ECO:0000256" key="2">
    <source>
        <dbReference type="ARBA" id="ARBA00023015"/>
    </source>
</evidence>
<dbReference type="Gramene" id="CDY16841">
    <property type="protein sequence ID" value="CDY16841"/>
    <property type="gene ID" value="GSBRNA2T00094727001"/>
</dbReference>
<comment type="subcellular location">
    <subcellularLocation>
        <location evidence="1">Nucleus</location>
    </subcellularLocation>
</comment>
<dbReference type="SUPFAM" id="SSF55455">
    <property type="entry name" value="SRF-like"/>
    <property type="match status" value="1"/>
</dbReference>
<proteinExistence type="predicted"/>
<reference evidence="10" key="3">
    <citation type="submission" date="2021-01" db="EMBL/GenBank/DDBJ databases">
        <authorList>
            <consortium name="Genoscope - CEA"/>
            <person name="William W."/>
        </authorList>
    </citation>
    <scope>NUCLEOTIDE SEQUENCE</scope>
</reference>
<protein>
    <submittedName>
        <fullName evidence="10">(rape) hypothetical protein</fullName>
    </submittedName>
    <submittedName>
        <fullName evidence="11">BnaA09g05410D protein</fullName>
    </submittedName>
</protein>
<dbReference type="PROSITE" id="PS51297">
    <property type="entry name" value="K_BOX"/>
    <property type="match status" value="1"/>
</dbReference>
<dbReference type="SMART" id="SM00432">
    <property type="entry name" value="MADS"/>
    <property type="match status" value="1"/>
</dbReference>
<reference evidence="11" key="2">
    <citation type="submission" date="2014-06" db="EMBL/GenBank/DDBJ databases">
        <authorList>
            <person name="Genoscope - CEA"/>
        </authorList>
    </citation>
    <scope>NUCLEOTIDE SEQUENCE</scope>
</reference>
<dbReference type="GO" id="GO:0000978">
    <property type="term" value="F:RNA polymerase II cis-regulatory region sequence-specific DNA binding"/>
    <property type="evidence" value="ECO:0000318"/>
    <property type="project" value="GO_Central"/>
</dbReference>
<dbReference type="PANTHER" id="PTHR48019">
    <property type="entry name" value="SERUM RESPONSE FACTOR HOMOLOG"/>
    <property type="match status" value="1"/>
</dbReference>
<evidence type="ECO:0000256" key="1">
    <source>
        <dbReference type="ARBA" id="ARBA00004123"/>
    </source>
</evidence>
<dbReference type="GO" id="GO:0046983">
    <property type="term" value="F:protein dimerization activity"/>
    <property type="evidence" value="ECO:0007669"/>
    <property type="project" value="InterPro"/>
</dbReference>
<dbReference type="Pfam" id="PF01486">
    <property type="entry name" value="K-box"/>
    <property type="match status" value="1"/>
</dbReference>
<organism evidence="11 12">
    <name type="scientific">Brassica napus</name>
    <name type="common">Rape</name>
    <dbReference type="NCBI Taxonomy" id="3708"/>
    <lineage>
        <taxon>Eukaryota</taxon>
        <taxon>Viridiplantae</taxon>
        <taxon>Streptophyta</taxon>
        <taxon>Embryophyta</taxon>
        <taxon>Tracheophyta</taxon>
        <taxon>Spermatophyta</taxon>
        <taxon>Magnoliopsida</taxon>
        <taxon>eudicotyledons</taxon>
        <taxon>Gunneridae</taxon>
        <taxon>Pentapetalae</taxon>
        <taxon>rosids</taxon>
        <taxon>malvids</taxon>
        <taxon>Brassicales</taxon>
        <taxon>Brassicaceae</taxon>
        <taxon>Brassiceae</taxon>
        <taxon>Brassica</taxon>
    </lineage>
</organism>
<dbReference type="PaxDb" id="3708-A0A078FV43"/>
<evidence type="ECO:0000256" key="6">
    <source>
        <dbReference type="SAM" id="Coils"/>
    </source>
</evidence>
<feature type="domain" description="MADS-box" evidence="8">
    <location>
        <begin position="75"/>
        <end position="135"/>
    </location>
</feature>
<dbReference type="EMBL" id="HG994363">
    <property type="protein sequence ID" value="CAF2036746.1"/>
    <property type="molecule type" value="Genomic_DNA"/>
</dbReference>